<gene>
    <name evidence="2" type="ORF">OSB1V03_LOCUS2296</name>
</gene>
<keyword evidence="3" id="KW-1185">Reference proteome</keyword>
<feature type="non-terminal residue" evidence="2">
    <location>
        <position position="333"/>
    </location>
</feature>
<dbReference type="SUPFAM" id="SSF103473">
    <property type="entry name" value="MFS general substrate transporter"/>
    <property type="match status" value="1"/>
</dbReference>
<sequence>MLFAIYHTSEILFVKFSPTYFQYTPLKMSAESAVELFGIGCGVYTVGLVLNIIYSYRFQIETLLTGHGALIVIGHILLIFARNNLTLVYIANCVCAMGISFMYAGIFAMAEHYMNMTDTLASMFFLFRGVFVLTTSFAVGRLQSTQYIECESSCIDTHRYGVQLGRTLGAQPKGRVLGVSDQKSAECNLERNVNGKKQAKQHPHQFTRCLLPIKQFLFQFFHIIIDLIVSISPTTYGFSATVDRTAPIPKDSSNICIMGTLLPLQSSNIQTDEVLAYIEVPNPKTNAQIYSTHRYGDRGMTAAATVKNAKNIAISNCRLIAQNIATCFKRSKK</sequence>
<feature type="transmembrane region" description="Helical" evidence="1">
    <location>
        <begin position="63"/>
        <end position="81"/>
    </location>
</feature>
<dbReference type="InterPro" id="IPR036259">
    <property type="entry name" value="MFS_trans_sf"/>
</dbReference>
<name>A0A7R9KH57_9ACAR</name>
<keyword evidence="1" id="KW-0472">Membrane</keyword>
<dbReference type="EMBL" id="OC855350">
    <property type="protein sequence ID" value="CAD7621826.1"/>
    <property type="molecule type" value="Genomic_DNA"/>
</dbReference>
<keyword evidence="1" id="KW-0812">Transmembrane</keyword>
<reference evidence="2" key="1">
    <citation type="submission" date="2020-11" db="EMBL/GenBank/DDBJ databases">
        <authorList>
            <person name="Tran Van P."/>
        </authorList>
    </citation>
    <scope>NUCLEOTIDE SEQUENCE</scope>
</reference>
<dbReference type="Proteomes" id="UP000759131">
    <property type="component" value="Unassembled WGS sequence"/>
</dbReference>
<feature type="transmembrane region" description="Helical" evidence="1">
    <location>
        <begin position="120"/>
        <end position="140"/>
    </location>
</feature>
<feature type="transmembrane region" description="Helical" evidence="1">
    <location>
        <begin position="36"/>
        <end position="56"/>
    </location>
</feature>
<keyword evidence="1" id="KW-1133">Transmembrane helix</keyword>
<dbReference type="AlphaFoldDB" id="A0A7R9KH57"/>
<organism evidence="2">
    <name type="scientific">Medioppia subpectinata</name>
    <dbReference type="NCBI Taxonomy" id="1979941"/>
    <lineage>
        <taxon>Eukaryota</taxon>
        <taxon>Metazoa</taxon>
        <taxon>Ecdysozoa</taxon>
        <taxon>Arthropoda</taxon>
        <taxon>Chelicerata</taxon>
        <taxon>Arachnida</taxon>
        <taxon>Acari</taxon>
        <taxon>Acariformes</taxon>
        <taxon>Sarcoptiformes</taxon>
        <taxon>Oribatida</taxon>
        <taxon>Brachypylina</taxon>
        <taxon>Oppioidea</taxon>
        <taxon>Oppiidae</taxon>
        <taxon>Medioppia</taxon>
    </lineage>
</organism>
<accession>A0A7R9KH57</accession>
<evidence type="ECO:0000313" key="2">
    <source>
        <dbReference type="EMBL" id="CAD7621826.1"/>
    </source>
</evidence>
<dbReference type="OrthoDB" id="413079at2759"/>
<dbReference type="EMBL" id="CAJPIZ010000775">
    <property type="protein sequence ID" value="CAG2102256.1"/>
    <property type="molecule type" value="Genomic_DNA"/>
</dbReference>
<proteinExistence type="predicted"/>
<feature type="transmembrane region" description="Helical" evidence="1">
    <location>
        <begin position="87"/>
        <end position="108"/>
    </location>
</feature>
<evidence type="ECO:0000256" key="1">
    <source>
        <dbReference type="SAM" id="Phobius"/>
    </source>
</evidence>
<evidence type="ECO:0000313" key="3">
    <source>
        <dbReference type="Proteomes" id="UP000759131"/>
    </source>
</evidence>
<protein>
    <submittedName>
        <fullName evidence="2">Uncharacterized protein</fullName>
    </submittedName>
</protein>